<dbReference type="NCBIfam" id="TIGR04056">
    <property type="entry name" value="OMP_RagA_SusC"/>
    <property type="match status" value="1"/>
</dbReference>
<dbReference type="Pfam" id="PF13715">
    <property type="entry name" value="CarbopepD_reg_2"/>
    <property type="match status" value="1"/>
</dbReference>
<evidence type="ECO:0000256" key="6">
    <source>
        <dbReference type="ARBA" id="ARBA00023136"/>
    </source>
</evidence>
<reference evidence="10 11" key="1">
    <citation type="submission" date="2019-07" db="EMBL/GenBank/DDBJ databases">
        <title>Whole genome shotgun sequence of Segetibacter aerophilus NBRC 106135.</title>
        <authorList>
            <person name="Hosoyama A."/>
            <person name="Uohara A."/>
            <person name="Ohji S."/>
            <person name="Ichikawa N."/>
        </authorList>
    </citation>
    <scope>NUCLEOTIDE SEQUENCE [LARGE SCALE GENOMIC DNA]</scope>
    <source>
        <strain evidence="10 11">NBRC 106135</strain>
    </source>
</reference>
<dbReference type="AlphaFoldDB" id="A0A512B762"/>
<dbReference type="PROSITE" id="PS52016">
    <property type="entry name" value="TONB_DEPENDENT_REC_3"/>
    <property type="match status" value="1"/>
</dbReference>
<evidence type="ECO:0000256" key="3">
    <source>
        <dbReference type="ARBA" id="ARBA00022452"/>
    </source>
</evidence>
<dbReference type="Pfam" id="PF07715">
    <property type="entry name" value="Plug"/>
    <property type="match status" value="1"/>
</dbReference>
<dbReference type="InterPro" id="IPR008969">
    <property type="entry name" value="CarboxyPept-like_regulatory"/>
</dbReference>
<proteinExistence type="inferred from homology"/>
<keyword evidence="4 8" id="KW-0812">Transmembrane</keyword>
<evidence type="ECO:0000256" key="4">
    <source>
        <dbReference type="ARBA" id="ARBA00022692"/>
    </source>
</evidence>
<dbReference type="Proteomes" id="UP000321513">
    <property type="component" value="Unassembled WGS sequence"/>
</dbReference>
<sequence length="1071" mass="119444">MKIDCYTLLEKLAKKATWRQVITPPKIFLFLFLLTSFIGKAQTTTVTGNVSDSTGKPLQGVTVATDRSKRNAVTNENGSFSINTTTADRALLFTYVGMKPFTQAISAGGSYNITLMPDITGLNDVVVVGYGTKTKQSITGAISTVTAKDLDRVHAGATVSSGLAGKIAGVTFRMAEGRPGAGANVQIRNMGEPLFVIDGIQQDAGQFNNLAPNDIESISVLKDGSAAIYGVRAANGVVLVTTKKGRINQGTRINIDAYAGGQSWTRFPTVTNNSYDYARFRAESEMNSNGKTSYTQAELDKWKAGTDPAYRSFNWKDFIVKNGAPQNSVNINLTGGSDKVNYYLSATNLHQTSVLGREFKFNRTNIQSNVTAQVNKRLKVGVQINGRIETRENPGLPGTDDYNNARQAIYRNLPTLRPYANDNPDYLADNGNRTEVNWAYLNYKIAGRYKEDWRVMQTNFDAEYQIPGIKGLTARGVYSYYIADKLLNNHEYTYDAYTYRPATGVYERTNGSTNPWREREQIKQINTTVQGQLNYNNTFGEHTVGATVVAERLKTTRLRNWIHASPTTNALPLIYFPTADQYQDSDDRTARIGYVGRINYSYANRYYLEAAARRDASYLFPPQHRVGYFPNISAGWRITQEPFAQKIIGAKSILSELKIRGNYGVLGDDRNPSNASQPLVREFGYLEGYNYNSGTAIFGGNAVVGSADAGVPITNLSWLKSKVTDIGLDYGFFNNKLSGTFDYFYRKRTGLIASKSDVVLPSEIGYALPAENLNSDAQFGGEMSIAYNGTLAKKVNFNVGGNFGYARGKTLDFYKPRFTNSWDQYRNSGVDRYRNINWGYVADGQFTSQEQINNYPVNIDGKGNSTLLPGDLIYKDQNGDGKIDQYDQRPIGSGLGTQPYINFGFTVGANYKNFDFHADFSGASGYTWNQNWETRWAFQNDGNFNTIFEDRWHHADIYDVTSPWIPGKYPANRYNVGPSHIDYEVQGNRNSTFWLHDVTYVRLRTLELGYTIPPTILRRAGVQGFRLYLNAYNLISFDNLKQFGVDPEISDDNGLQHPQSKVINVGVHISL</sequence>
<dbReference type="GO" id="GO:0044718">
    <property type="term" value="P:siderophore transmembrane transport"/>
    <property type="evidence" value="ECO:0007669"/>
    <property type="project" value="TreeGrafter"/>
</dbReference>
<organism evidence="10 11">
    <name type="scientific">Segetibacter aerophilus</name>
    <dbReference type="NCBI Taxonomy" id="670293"/>
    <lineage>
        <taxon>Bacteria</taxon>
        <taxon>Pseudomonadati</taxon>
        <taxon>Bacteroidota</taxon>
        <taxon>Chitinophagia</taxon>
        <taxon>Chitinophagales</taxon>
        <taxon>Chitinophagaceae</taxon>
        <taxon>Segetibacter</taxon>
    </lineage>
</organism>
<accession>A0A512B762</accession>
<dbReference type="NCBIfam" id="TIGR04057">
    <property type="entry name" value="SusC_RagA_signa"/>
    <property type="match status" value="1"/>
</dbReference>
<keyword evidence="7 8" id="KW-0998">Cell outer membrane</keyword>
<keyword evidence="11" id="KW-1185">Reference proteome</keyword>
<evidence type="ECO:0000256" key="5">
    <source>
        <dbReference type="ARBA" id="ARBA00022729"/>
    </source>
</evidence>
<comment type="subcellular location">
    <subcellularLocation>
        <location evidence="1 8">Cell outer membrane</location>
        <topology evidence="1 8">Multi-pass membrane protein</topology>
    </subcellularLocation>
</comment>
<evidence type="ECO:0000313" key="10">
    <source>
        <dbReference type="EMBL" id="GEO07788.1"/>
    </source>
</evidence>
<dbReference type="Gene3D" id="2.60.40.1120">
    <property type="entry name" value="Carboxypeptidase-like, regulatory domain"/>
    <property type="match status" value="1"/>
</dbReference>
<feature type="domain" description="TonB-dependent receptor plug" evidence="9">
    <location>
        <begin position="135"/>
        <end position="237"/>
    </location>
</feature>
<comment type="caution">
    <text evidence="10">The sequence shown here is derived from an EMBL/GenBank/DDBJ whole genome shotgun (WGS) entry which is preliminary data.</text>
</comment>
<dbReference type="SUPFAM" id="SSF49464">
    <property type="entry name" value="Carboxypeptidase regulatory domain-like"/>
    <property type="match status" value="1"/>
</dbReference>
<evidence type="ECO:0000259" key="9">
    <source>
        <dbReference type="Pfam" id="PF07715"/>
    </source>
</evidence>
<dbReference type="InterPro" id="IPR036942">
    <property type="entry name" value="Beta-barrel_TonB_sf"/>
</dbReference>
<keyword evidence="5" id="KW-0732">Signal</keyword>
<keyword evidence="6 8" id="KW-0472">Membrane</keyword>
<dbReference type="RefSeq" id="WP_147201746.1">
    <property type="nucleotide sequence ID" value="NZ_BJYT01000001.1"/>
</dbReference>
<name>A0A512B762_9BACT</name>
<evidence type="ECO:0000256" key="7">
    <source>
        <dbReference type="ARBA" id="ARBA00023237"/>
    </source>
</evidence>
<dbReference type="EMBL" id="BJYT01000001">
    <property type="protein sequence ID" value="GEO07788.1"/>
    <property type="molecule type" value="Genomic_DNA"/>
</dbReference>
<evidence type="ECO:0000256" key="2">
    <source>
        <dbReference type="ARBA" id="ARBA00022448"/>
    </source>
</evidence>
<dbReference type="PANTHER" id="PTHR30069">
    <property type="entry name" value="TONB-DEPENDENT OUTER MEMBRANE RECEPTOR"/>
    <property type="match status" value="1"/>
</dbReference>
<comment type="similarity">
    <text evidence="8">Belongs to the TonB-dependent receptor family.</text>
</comment>
<dbReference type="OrthoDB" id="9768177at2"/>
<keyword evidence="2 8" id="KW-0813">Transport</keyword>
<evidence type="ECO:0000256" key="8">
    <source>
        <dbReference type="PROSITE-ProRule" id="PRU01360"/>
    </source>
</evidence>
<dbReference type="InterPro" id="IPR039426">
    <property type="entry name" value="TonB-dep_rcpt-like"/>
</dbReference>
<dbReference type="Gene3D" id="2.170.130.10">
    <property type="entry name" value="TonB-dependent receptor, plug domain"/>
    <property type="match status" value="1"/>
</dbReference>
<dbReference type="PANTHER" id="PTHR30069:SF29">
    <property type="entry name" value="HEMOGLOBIN AND HEMOGLOBIN-HAPTOGLOBIN-BINDING PROTEIN 1-RELATED"/>
    <property type="match status" value="1"/>
</dbReference>
<dbReference type="InterPro" id="IPR023996">
    <property type="entry name" value="TonB-dep_OMP_SusC/RagA"/>
</dbReference>
<dbReference type="InterPro" id="IPR012910">
    <property type="entry name" value="Plug_dom"/>
</dbReference>
<dbReference type="InterPro" id="IPR023997">
    <property type="entry name" value="TonB-dep_OMP_SusC/RagA_CS"/>
</dbReference>
<dbReference type="InterPro" id="IPR037066">
    <property type="entry name" value="Plug_dom_sf"/>
</dbReference>
<dbReference type="Gene3D" id="2.40.170.20">
    <property type="entry name" value="TonB-dependent receptor, beta-barrel domain"/>
    <property type="match status" value="1"/>
</dbReference>
<evidence type="ECO:0000313" key="11">
    <source>
        <dbReference type="Proteomes" id="UP000321513"/>
    </source>
</evidence>
<keyword evidence="3 8" id="KW-1134">Transmembrane beta strand</keyword>
<dbReference type="GO" id="GO:0009279">
    <property type="term" value="C:cell outer membrane"/>
    <property type="evidence" value="ECO:0007669"/>
    <property type="project" value="UniProtKB-SubCell"/>
</dbReference>
<protein>
    <submittedName>
        <fullName evidence="10">SusC/RagA family TonB-linked outer membrane protein</fullName>
    </submittedName>
</protein>
<dbReference type="GO" id="GO:0015344">
    <property type="term" value="F:siderophore uptake transmembrane transporter activity"/>
    <property type="evidence" value="ECO:0007669"/>
    <property type="project" value="TreeGrafter"/>
</dbReference>
<gene>
    <name evidence="10" type="ORF">SAE01_02840</name>
</gene>
<evidence type="ECO:0000256" key="1">
    <source>
        <dbReference type="ARBA" id="ARBA00004571"/>
    </source>
</evidence>
<dbReference type="SUPFAM" id="SSF56935">
    <property type="entry name" value="Porins"/>
    <property type="match status" value="1"/>
</dbReference>